<accession>A0A4Y7PWJ6</accession>
<dbReference type="AlphaFoldDB" id="A0A4Y7PWJ6"/>
<dbReference type="VEuPathDB" id="FungiDB:BD410DRAFT_900192"/>
<keyword evidence="2" id="KW-1185">Reference proteome</keyword>
<dbReference type="OrthoDB" id="2269034at2759"/>
<sequence>MFQISWEKFSTFFRRLRFWTKKPPKNDPDASIALQLPPELVGHIMAIVVHNHFFADSILYPRSYAWIKLCHICRSWRQIALGCPVLWSYIDTRWDTLVSELILRSQSASLTVCVCLQDICAPSGVISINKALGEMHRIKELHLIGHEMDLHYPDLQIPLEAPRLEVLSLESLDRSIFAVPRKLLKTTKGLADRLTSLSLTNISMASIPFNRQIRSLQYLRIFPKTICHTNLSDIITVLSLCPDLTEFEYISRTNIVVPSAAETRTVNLHRLRNLRLSTNTTASIFLLNHIHAPLNICLSISGVCALETYEPLSIPQRYLLGYEFLRIRIGHTHTDDAFSLSTSAKYGHSGEPHRDTMEVYIEKNGFRTLSAALSDLLPRIRHVELNDHELIRNEGAYDSFITTLHSVEILNISFKWLKPAMSLIYSMSGSSTGITCPNLRTLILQVVILEFEIDMVFVELTSFLRSRNDSSAHQMVLDLSLCRGISPGHVQIDIMRSLVELLILPE</sequence>
<proteinExistence type="predicted"/>
<reference evidence="1 2" key="1">
    <citation type="submission" date="2018-06" db="EMBL/GenBank/DDBJ databases">
        <title>A transcriptomic atlas of mushroom development highlights an independent origin of complex multicellularity.</title>
        <authorList>
            <consortium name="DOE Joint Genome Institute"/>
            <person name="Krizsan K."/>
            <person name="Almasi E."/>
            <person name="Merenyi Z."/>
            <person name="Sahu N."/>
            <person name="Viragh M."/>
            <person name="Koszo T."/>
            <person name="Mondo S."/>
            <person name="Kiss B."/>
            <person name="Balint B."/>
            <person name="Kues U."/>
            <person name="Barry K."/>
            <person name="Hegedus J.C."/>
            <person name="Henrissat B."/>
            <person name="Johnson J."/>
            <person name="Lipzen A."/>
            <person name="Ohm R."/>
            <person name="Nagy I."/>
            <person name="Pangilinan J."/>
            <person name="Yan J."/>
            <person name="Xiong Y."/>
            <person name="Grigoriev I.V."/>
            <person name="Hibbett D.S."/>
            <person name="Nagy L.G."/>
        </authorList>
    </citation>
    <scope>NUCLEOTIDE SEQUENCE [LARGE SCALE GENOMIC DNA]</scope>
    <source>
        <strain evidence="1 2">SZMC22713</strain>
    </source>
</reference>
<dbReference type="Proteomes" id="UP000294933">
    <property type="component" value="Unassembled WGS sequence"/>
</dbReference>
<organism evidence="1 2">
    <name type="scientific">Rickenella mellea</name>
    <dbReference type="NCBI Taxonomy" id="50990"/>
    <lineage>
        <taxon>Eukaryota</taxon>
        <taxon>Fungi</taxon>
        <taxon>Dikarya</taxon>
        <taxon>Basidiomycota</taxon>
        <taxon>Agaricomycotina</taxon>
        <taxon>Agaricomycetes</taxon>
        <taxon>Hymenochaetales</taxon>
        <taxon>Rickenellaceae</taxon>
        <taxon>Rickenella</taxon>
    </lineage>
</organism>
<evidence type="ECO:0000313" key="1">
    <source>
        <dbReference type="EMBL" id="TDL19495.1"/>
    </source>
</evidence>
<dbReference type="STRING" id="50990.A0A4Y7PWJ6"/>
<gene>
    <name evidence="1" type="ORF">BD410DRAFT_900192</name>
</gene>
<evidence type="ECO:0000313" key="2">
    <source>
        <dbReference type="Proteomes" id="UP000294933"/>
    </source>
</evidence>
<name>A0A4Y7PWJ6_9AGAM</name>
<dbReference type="SUPFAM" id="SSF52047">
    <property type="entry name" value="RNI-like"/>
    <property type="match status" value="1"/>
</dbReference>
<protein>
    <submittedName>
        <fullName evidence="1">Uncharacterized protein</fullName>
    </submittedName>
</protein>
<dbReference type="EMBL" id="ML170196">
    <property type="protein sequence ID" value="TDL19495.1"/>
    <property type="molecule type" value="Genomic_DNA"/>
</dbReference>